<evidence type="ECO:0000256" key="3">
    <source>
        <dbReference type="ARBA" id="ARBA00022777"/>
    </source>
</evidence>
<dbReference type="InterPro" id="IPR006282">
    <property type="entry name" value="Thi_PPkinase"/>
</dbReference>
<organism evidence="7 8">
    <name type="scientific">Candidatus Blautia faecigallinarum</name>
    <dbReference type="NCBI Taxonomy" id="2838488"/>
    <lineage>
        <taxon>Bacteria</taxon>
        <taxon>Bacillati</taxon>
        <taxon>Bacillota</taxon>
        <taxon>Clostridia</taxon>
        <taxon>Lachnospirales</taxon>
        <taxon>Lachnospiraceae</taxon>
        <taxon>Blautia</taxon>
    </lineage>
</organism>
<dbReference type="InterPro" id="IPR007371">
    <property type="entry name" value="TPK_catalytic"/>
</dbReference>
<proteinExistence type="predicted"/>
<evidence type="ECO:0000256" key="5">
    <source>
        <dbReference type="NCBIfam" id="TIGR01378"/>
    </source>
</evidence>
<dbReference type="PANTHER" id="PTHR41299:SF1">
    <property type="entry name" value="THIAMINE PYROPHOSPHOKINASE"/>
    <property type="match status" value="1"/>
</dbReference>
<dbReference type="PANTHER" id="PTHR41299">
    <property type="entry name" value="THIAMINE PYROPHOSPHOKINASE"/>
    <property type="match status" value="1"/>
</dbReference>
<dbReference type="InterPro" id="IPR053149">
    <property type="entry name" value="TPK"/>
</dbReference>
<dbReference type="EC" id="2.7.6.2" evidence="5"/>
<keyword evidence="2" id="KW-0547">Nucleotide-binding</keyword>
<dbReference type="SMART" id="SM00983">
    <property type="entry name" value="TPK_B1_binding"/>
    <property type="match status" value="1"/>
</dbReference>
<dbReference type="SUPFAM" id="SSF63999">
    <property type="entry name" value="Thiamin pyrophosphokinase, catalytic domain"/>
    <property type="match status" value="1"/>
</dbReference>
<comment type="caution">
    <text evidence="7">The sequence shown here is derived from an EMBL/GenBank/DDBJ whole genome shotgun (WGS) entry which is preliminary data.</text>
</comment>
<dbReference type="Pfam" id="PF04263">
    <property type="entry name" value="TPK_catalytic"/>
    <property type="match status" value="1"/>
</dbReference>
<evidence type="ECO:0000256" key="2">
    <source>
        <dbReference type="ARBA" id="ARBA00022741"/>
    </source>
</evidence>
<dbReference type="Gene3D" id="3.40.50.10240">
    <property type="entry name" value="Thiamin pyrophosphokinase, catalytic domain"/>
    <property type="match status" value="1"/>
</dbReference>
<accession>A0A9D2DQ86</accession>
<dbReference type="CDD" id="cd07995">
    <property type="entry name" value="TPK"/>
    <property type="match status" value="1"/>
</dbReference>
<evidence type="ECO:0000313" key="8">
    <source>
        <dbReference type="Proteomes" id="UP000824041"/>
    </source>
</evidence>
<name>A0A9D2DQ86_9FIRM</name>
<dbReference type="Proteomes" id="UP000824041">
    <property type="component" value="Unassembled WGS sequence"/>
</dbReference>
<keyword evidence="3" id="KW-0418">Kinase</keyword>
<sequence>MIDTIIVSGGNIQKDFALGFLKETLEKEKGIAPKWIAADRGVEFFMAIRRKPDVAVGDFDSLSEKGKEYLKCCRETEIIGLVPEKDDSDTQHAINLAIDRGGKEILLLGATGSRLDHFMANLELLLLGKKRGARVVIADANNYICLAESGCVLKKKEQFGRYVSFFPLDGEVEGLTLTGFKYPLFQYHLKAEDCGRTVSNEISQEEASVSYRSGTLLMIMSRD</sequence>
<dbReference type="GO" id="GO:0030975">
    <property type="term" value="F:thiamine binding"/>
    <property type="evidence" value="ECO:0007669"/>
    <property type="project" value="InterPro"/>
</dbReference>
<gene>
    <name evidence="7" type="ORF">IAA21_00260</name>
</gene>
<dbReference type="GO" id="GO:0016301">
    <property type="term" value="F:kinase activity"/>
    <property type="evidence" value="ECO:0007669"/>
    <property type="project" value="UniProtKB-KW"/>
</dbReference>
<dbReference type="EMBL" id="DXBU01000004">
    <property type="protein sequence ID" value="HIZ21217.1"/>
    <property type="molecule type" value="Genomic_DNA"/>
</dbReference>
<dbReference type="SUPFAM" id="SSF63862">
    <property type="entry name" value="Thiamin pyrophosphokinase, substrate-binding domain"/>
    <property type="match status" value="1"/>
</dbReference>
<feature type="domain" description="Thiamin pyrophosphokinase thiamin-binding" evidence="6">
    <location>
        <begin position="150"/>
        <end position="217"/>
    </location>
</feature>
<keyword evidence="1 7" id="KW-0808">Transferase</keyword>
<dbReference type="Pfam" id="PF04265">
    <property type="entry name" value="TPK_B1_binding"/>
    <property type="match status" value="1"/>
</dbReference>
<evidence type="ECO:0000256" key="1">
    <source>
        <dbReference type="ARBA" id="ARBA00022679"/>
    </source>
</evidence>
<reference evidence="7" key="2">
    <citation type="submission" date="2021-04" db="EMBL/GenBank/DDBJ databases">
        <authorList>
            <person name="Gilroy R."/>
        </authorList>
    </citation>
    <scope>NUCLEOTIDE SEQUENCE</scope>
    <source>
        <strain evidence="7">14324</strain>
    </source>
</reference>
<dbReference type="GO" id="GO:0005524">
    <property type="term" value="F:ATP binding"/>
    <property type="evidence" value="ECO:0007669"/>
    <property type="project" value="UniProtKB-KW"/>
</dbReference>
<reference evidence="7" key="1">
    <citation type="journal article" date="2021" name="PeerJ">
        <title>Extensive microbial diversity within the chicken gut microbiome revealed by metagenomics and culture.</title>
        <authorList>
            <person name="Gilroy R."/>
            <person name="Ravi A."/>
            <person name="Getino M."/>
            <person name="Pursley I."/>
            <person name="Horton D.L."/>
            <person name="Alikhan N.F."/>
            <person name="Baker D."/>
            <person name="Gharbi K."/>
            <person name="Hall N."/>
            <person name="Watson M."/>
            <person name="Adriaenssens E.M."/>
            <person name="Foster-Nyarko E."/>
            <person name="Jarju S."/>
            <person name="Secka A."/>
            <person name="Antonio M."/>
            <person name="Oren A."/>
            <person name="Chaudhuri R.R."/>
            <person name="La Ragione R."/>
            <person name="Hildebrand F."/>
            <person name="Pallen M.J."/>
        </authorList>
    </citation>
    <scope>NUCLEOTIDE SEQUENCE</scope>
    <source>
        <strain evidence="7">14324</strain>
    </source>
</reference>
<evidence type="ECO:0000313" key="7">
    <source>
        <dbReference type="EMBL" id="HIZ21217.1"/>
    </source>
</evidence>
<dbReference type="GO" id="GO:0009229">
    <property type="term" value="P:thiamine diphosphate biosynthetic process"/>
    <property type="evidence" value="ECO:0007669"/>
    <property type="project" value="InterPro"/>
</dbReference>
<dbReference type="GO" id="GO:0004788">
    <property type="term" value="F:thiamine diphosphokinase activity"/>
    <property type="evidence" value="ECO:0007669"/>
    <property type="project" value="UniProtKB-UniRule"/>
</dbReference>
<dbReference type="InterPro" id="IPR036759">
    <property type="entry name" value="TPK_catalytic_sf"/>
</dbReference>
<dbReference type="AlphaFoldDB" id="A0A9D2DQ86"/>
<evidence type="ECO:0000259" key="6">
    <source>
        <dbReference type="SMART" id="SM00983"/>
    </source>
</evidence>
<protein>
    <recommendedName>
        <fullName evidence="5">Thiamine diphosphokinase</fullName>
        <ecNumber evidence="5">2.7.6.2</ecNumber>
    </recommendedName>
</protein>
<evidence type="ECO:0000256" key="4">
    <source>
        <dbReference type="ARBA" id="ARBA00022840"/>
    </source>
</evidence>
<dbReference type="GO" id="GO:0006772">
    <property type="term" value="P:thiamine metabolic process"/>
    <property type="evidence" value="ECO:0007669"/>
    <property type="project" value="UniProtKB-UniRule"/>
</dbReference>
<dbReference type="InterPro" id="IPR007373">
    <property type="entry name" value="Thiamin_PyroPKinase_B1-bd"/>
</dbReference>
<dbReference type="NCBIfam" id="TIGR01378">
    <property type="entry name" value="thi_PPkinase"/>
    <property type="match status" value="1"/>
</dbReference>
<keyword evidence="4" id="KW-0067">ATP-binding</keyword>
<dbReference type="InterPro" id="IPR036371">
    <property type="entry name" value="TPK_B1-bd_sf"/>
</dbReference>